<dbReference type="EMBL" id="CP043504">
    <property type="protein sequence ID" value="QEO09461.1"/>
    <property type="molecule type" value="Genomic_DNA"/>
</dbReference>
<evidence type="ECO:0000313" key="2">
    <source>
        <dbReference type="EMBL" id="QEO09461.1"/>
    </source>
</evidence>
<keyword evidence="3" id="KW-1185">Reference proteome</keyword>
<gene>
    <name evidence="2" type="ORF">FLP23_05215</name>
</gene>
<sequence>MTTTPHPADDTLDPEAALALIDDETRGMQRATVSQVPFYYFVWGVAWLVGYLLLWASWDDSGSPVVVPSAIAVPVFTALIVLAAVGSAVVGIRANRGIRGGRSFVGTVYGISWSILGFTAASIGVALARSAEGSDVAILYFPSAYALVVAALYLAGAMLWHSIDQLVIAIVMALAAAATPWFGAPGNLLAMALIAGGALTVGGVLAVIRVRRL</sequence>
<feature type="transmembrane region" description="Helical" evidence="1">
    <location>
        <begin position="139"/>
        <end position="159"/>
    </location>
</feature>
<dbReference type="Proteomes" id="UP000322159">
    <property type="component" value="Chromosome"/>
</dbReference>
<keyword evidence="1" id="KW-0812">Transmembrane</keyword>
<dbReference type="KEGG" id="lyk:FLP23_05215"/>
<feature type="transmembrane region" description="Helical" evidence="1">
    <location>
        <begin position="188"/>
        <end position="208"/>
    </location>
</feature>
<evidence type="ECO:0000313" key="3">
    <source>
        <dbReference type="Proteomes" id="UP000322159"/>
    </source>
</evidence>
<dbReference type="AlphaFoldDB" id="A0A5C1Y6N4"/>
<dbReference type="OrthoDB" id="3240366at2"/>
<protein>
    <submittedName>
        <fullName evidence="2">Uncharacterized protein</fullName>
    </submittedName>
</protein>
<organism evidence="2 3">
    <name type="scientific">Protaetiibacter larvae</name>
    <dbReference type="NCBI Taxonomy" id="2592654"/>
    <lineage>
        <taxon>Bacteria</taxon>
        <taxon>Bacillati</taxon>
        <taxon>Actinomycetota</taxon>
        <taxon>Actinomycetes</taxon>
        <taxon>Micrococcales</taxon>
        <taxon>Microbacteriaceae</taxon>
        <taxon>Protaetiibacter</taxon>
    </lineage>
</organism>
<feature type="transmembrane region" description="Helical" evidence="1">
    <location>
        <begin position="38"/>
        <end position="58"/>
    </location>
</feature>
<feature type="transmembrane region" description="Helical" evidence="1">
    <location>
        <begin position="166"/>
        <end position="182"/>
    </location>
</feature>
<name>A0A5C1Y6N4_9MICO</name>
<dbReference type="RefSeq" id="WP_149324883.1">
    <property type="nucleotide sequence ID" value="NZ_CP043504.1"/>
</dbReference>
<reference evidence="2 3" key="1">
    <citation type="submission" date="2019-09" db="EMBL/GenBank/DDBJ databases">
        <title>Genome sequencing of strain KACC 19322.</title>
        <authorList>
            <person name="Heo J."/>
            <person name="Kim S.-J."/>
            <person name="Kim J.-S."/>
            <person name="Hong S.-B."/>
            <person name="Kwon S.-W."/>
        </authorList>
    </citation>
    <scope>NUCLEOTIDE SEQUENCE [LARGE SCALE GENOMIC DNA]</scope>
    <source>
        <strain evidence="2 3">KACC 19322</strain>
    </source>
</reference>
<proteinExistence type="predicted"/>
<feature type="transmembrane region" description="Helical" evidence="1">
    <location>
        <begin position="104"/>
        <end position="127"/>
    </location>
</feature>
<feature type="transmembrane region" description="Helical" evidence="1">
    <location>
        <begin position="70"/>
        <end position="92"/>
    </location>
</feature>
<keyword evidence="1" id="KW-0472">Membrane</keyword>
<accession>A0A5C1Y6N4</accession>
<keyword evidence="1" id="KW-1133">Transmembrane helix</keyword>
<evidence type="ECO:0000256" key="1">
    <source>
        <dbReference type="SAM" id="Phobius"/>
    </source>
</evidence>